<accession>A0A1H8A1P4</accession>
<dbReference type="SUPFAM" id="SSF52266">
    <property type="entry name" value="SGNH hydrolase"/>
    <property type="match status" value="1"/>
</dbReference>
<dbReference type="PANTHER" id="PTHR31988">
    <property type="entry name" value="ESTERASE, PUTATIVE (DUF303)-RELATED"/>
    <property type="match status" value="1"/>
</dbReference>
<dbReference type="OrthoDB" id="9795554at2"/>
<keyword evidence="1" id="KW-0378">Hydrolase</keyword>
<name>A0A1H8A1P4_9SPHI</name>
<dbReference type="Pfam" id="PF03629">
    <property type="entry name" value="SASA"/>
    <property type="match status" value="1"/>
</dbReference>
<proteinExistence type="predicted"/>
<protein>
    <recommendedName>
        <fullName evidence="2">Sialate O-acetylesterase domain-containing protein</fullName>
    </recommendedName>
</protein>
<reference evidence="4" key="1">
    <citation type="submission" date="2016-10" db="EMBL/GenBank/DDBJ databases">
        <authorList>
            <person name="Varghese N."/>
            <person name="Submissions S."/>
        </authorList>
    </citation>
    <scope>NUCLEOTIDE SEQUENCE [LARGE SCALE GENOMIC DNA]</scope>
    <source>
        <strain evidence="4">Gh-48</strain>
    </source>
</reference>
<dbReference type="GO" id="GO:0016788">
    <property type="term" value="F:hydrolase activity, acting on ester bonds"/>
    <property type="evidence" value="ECO:0007669"/>
    <property type="project" value="UniProtKB-ARBA"/>
</dbReference>
<gene>
    <name evidence="3" type="ORF">SAMN05192574_101318</name>
</gene>
<evidence type="ECO:0000313" key="3">
    <source>
        <dbReference type="EMBL" id="SEM64665.1"/>
    </source>
</evidence>
<evidence type="ECO:0000256" key="1">
    <source>
        <dbReference type="ARBA" id="ARBA00022801"/>
    </source>
</evidence>
<keyword evidence="4" id="KW-1185">Reference proteome</keyword>
<dbReference type="InterPro" id="IPR052940">
    <property type="entry name" value="Carb_Esterase_6"/>
</dbReference>
<dbReference type="InterPro" id="IPR005181">
    <property type="entry name" value="SASA"/>
</dbReference>
<sequence>MRVNHLFSIALLGLMLWAPRLVYAQVARVDSNFHIYLLMGQSNMAGRGPVTQQYTAEHHNRVMVLNKNLEWVIAHHPLHSEKPAVDGVGPGLSFGMTLAKRSSKITIGLVPCAIGGSPIEHWVPGAFDPPTKTYPWDDAVKKIIYAMKTGVIKGVVWHQGESDSRPELAANYLKNLEALIERVRQVTGNANLPFVAGELGRFYKENATINAELKKLPALVPFTGVVSSAGLVHKGDTLHFDSKSAEKLGKRYARKMQQVTSN</sequence>
<dbReference type="RefSeq" id="WP_091206708.1">
    <property type="nucleotide sequence ID" value="NZ_FOCL01000001.1"/>
</dbReference>
<dbReference type="InterPro" id="IPR036514">
    <property type="entry name" value="SGNH_hydro_sf"/>
</dbReference>
<organism evidence="3 4">
    <name type="scientific">Mucilaginibacter gossypiicola</name>
    <dbReference type="NCBI Taxonomy" id="551995"/>
    <lineage>
        <taxon>Bacteria</taxon>
        <taxon>Pseudomonadati</taxon>
        <taxon>Bacteroidota</taxon>
        <taxon>Sphingobacteriia</taxon>
        <taxon>Sphingobacteriales</taxon>
        <taxon>Sphingobacteriaceae</taxon>
        <taxon>Mucilaginibacter</taxon>
    </lineage>
</organism>
<dbReference type="Proteomes" id="UP000198942">
    <property type="component" value="Unassembled WGS sequence"/>
</dbReference>
<dbReference type="PANTHER" id="PTHR31988:SF19">
    <property type="entry name" value="9-O-ACETYL-N-ACETYLNEURAMINIC ACID DEACETYLASE-RELATED"/>
    <property type="match status" value="1"/>
</dbReference>
<evidence type="ECO:0000313" key="4">
    <source>
        <dbReference type="Proteomes" id="UP000198942"/>
    </source>
</evidence>
<dbReference type="Gene3D" id="3.40.50.1110">
    <property type="entry name" value="SGNH hydrolase"/>
    <property type="match status" value="1"/>
</dbReference>
<dbReference type="EMBL" id="FOCL01000001">
    <property type="protein sequence ID" value="SEM64665.1"/>
    <property type="molecule type" value="Genomic_DNA"/>
</dbReference>
<dbReference type="STRING" id="551995.SAMN05192574_101318"/>
<evidence type="ECO:0000259" key="2">
    <source>
        <dbReference type="Pfam" id="PF03629"/>
    </source>
</evidence>
<feature type="domain" description="Sialate O-acetylesterase" evidence="2">
    <location>
        <begin position="33"/>
        <end position="257"/>
    </location>
</feature>
<dbReference type="AlphaFoldDB" id="A0A1H8A1P4"/>